<dbReference type="CDD" id="cd04301">
    <property type="entry name" value="NAT_SF"/>
    <property type="match status" value="1"/>
</dbReference>
<evidence type="ECO:0000259" key="1">
    <source>
        <dbReference type="PROSITE" id="PS51186"/>
    </source>
</evidence>
<evidence type="ECO:0000313" key="2">
    <source>
        <dbReference type="EMBL" id="MFC6714970.1"/>
    </source>
</evidence>
<evidence type="ECO:0000313" key="3">
    <source>
        <dbReference type="Proteomes" id="UP001596356"/>
    </source>
</evidence>
<organism evidence="2 3">
    <name type="scientific">Branchiibius cervicis</name>
    <dbReference type="NCBI Taxonomy" id="908252"/>
    <lineage>
        <taxon>Bacteria</taxon>
        <taxon>Bacillati</taxon>
        <taxon>Actinomycetota</taxon>
        <taxon>Actinomycetes</taxon>
        <taxon>Micrococcales</taxon>
        <taxon>Dermacoccaceae</taxon>
        <taxon>Branchiibius</taxon>
    </lineage>
</organism>
<dbReference type="RefSeq" id="WP_377823736.1">
    <property type="nucleotide sequence ID" value="NZ_JBHSWJ010000002.1"/>
</dbReference>
<dbReference type="EC" id="2.3.1.-" evidence="2"/>
<dbReference type="EMBL" id="JBHSWJ010000002">
    <property type="protein sequence ID" value="MFC6714970.1"/>
    <property type="molecule type" value="Genomic_DNA"/>
</dbReference>
<accession>A0ABW2AVL5</accession>
<comment type="caution">
    <text evidence="2">The sequence shown here is derived from an EMBL/GenBank/DDBJ whole genome shotgun (WGS) entry which is preliminary data.</text>
</comment>
<keyword evidence="3" id="KW-1185">Reference proteome</keyword>
<gene>
    <name evidence="2" type="ORF">ACFQBT_14595</name>
</gene>
<dbReference type="Gene3D" id="3.40.630.30">
    <property type="match status" value="1"/>
</dbReference>
<name>A0ABW2AVL5_9MICO</name>
<dbReference type="Proteomes" id="UP001596356">
    <property type="component" value="Unassembled WGS sequence"/>
</dbReference>
<reference evidence="3" key="1">
    <citation type="journal article" date="2019" name="Int. J. Syst. Evol. Microbiol.">
        <title>The Global Catalogue of Microorganisms (GCM) 10K type strain sequencing project: providing services to taxonomists for standard genome sequencing and annotation.</title>
        <authorList>
            <consortium name="The Broad Institute Genomics Platform"/>
            <consortium name="The Broad Institute Genome Sequencing Center for Infectious Disease"/>
            <person name="Wu L."/>
            <person name="Ma J."/>
        </authorList>
    </citation>
    <scope>NUCLEOTIDE SEQUENCE [LARGE SCALE GENOMIC DNA]</scope>
    <source>
        <strain evidence="3">NBRC 106593</strain>
    </source>
</reference>
<dbReference type="PROSITE" id="PS51186">
    <property type="entry name" value="GNAT"/>
    <property type="match status" value="2"/>
</dbReference>
<dbReference type="InterPro" id="IPR000182">
    <property type="entry name" value="GNAT_dom"/>
</dbReference>
<dbReference type="Pfam" id="PF00583">
    <property type="entry name" value="Acetyltransf_1"/>
    <property type="match status" value="2"/>
</dbReference>
<protein>
    <submittedName>
        <fullName evidence="2">GNAT family N-acetyltransferase</fullName>
        <ecNumber evidence="2">2.3.1.-</ecNumber>
    </submittedName>
</protein>
<proteinExistence type="predicted"/>
<keyword evidence="2" id="KW-0808">Transferase</keyword>
<dbReference type="InterPro" id="IPR016181">
    <property type="entry name" value="Acyl_CoA_acyltransferase"/>
</dbReference>
<dbReference type="GO" id="GO:0016746">
    <property type="term" value="F:acyltransferase activity"/>
    <property type="evidence" value="ECO:0007669"/>
    <property type="project" value="UniProtKB-KW"/>
</dbReference>
<feature type="domain" description="N-acetyltransferase" evidence="1">
    <location>
        <begin position="8"/>
        <end position="162"/>
    </location>
</feature>
<feature type="domain" description="N-acetyltransferase" evidence="1">
    <location>
        <begin position="204"/>
        <end position="338"/>
    </location>
</feature>
<keyword evidence="2" id="KW-0012">Acyltransferase</keyword>
<sequence length="338" mass="37246">MTWVIEPLDVSSDAAVEAFHTARNRAEEHDFAYHTSYSLQETIAMLRSPQHAARRVLRQALSDGQVVGVAAAMLPLLDNTSTADVGIAVVPEARRHGIGTALLESLLSEARSAHRSRAIAWLQWPYDARRDGSGSPGMQFAAASGFHVSQLEVQRILDLPVPVDVLDDLERQAADHHAGYTFRTWAGAAPQEVLPGYGRLVGAVETEAPTGEHVPEVEVWDERRIREQEEELEQQGRTRITTLALSPDGEPVGYTDLVYAATDGGRVYQWGTLVDRAHRGHRLGMALKVRTARAMQEAFPHAAYVRTWNAESNAPMIAVNDAMGFRPVGWAAELYRDV</sequence>
<dbReference type="SUPFAM" id="SSF55729">
    <property type="entry name" value="Acyl-CoA N-acyltransferases (Nat)"/>
    <property type="match status" value="2"/>
</dbReference>